<dbReference type="Gene3D" id="3.90.190.10">
    <property type="entry name" value="Protein tyrosine phosphatase superfamily"/>
    <property type="match status" value="1"/>
</dbReference>
<evidence type="ECO:0000259" key="6">
    <source>
        <dbReference type="PROSITE" id="PS50054"/>
    </source>
</evidence>
<sequence>MAMNQIPGHNIYIGGVLSLKNKAALTRANITHLVSVLRLQQADEILQDYQRYNIEVDDVDDENLLQHFPAVIKFIRDGLDAGGSVLVHCAMGKSRSAAVCIAYLLHSQPKAQTPESALAFLREARPLCEPNEGFMEQLKIYHQMGCPDDDVTGHPLYNRWLYRREVEESVACGRAPEMNSVLFEDEQPHKPQDADRSTEIKCRKCRRRILATTPFIIPHEQQNNSKPSTECAHVFLHPLTWMRPCLFPNTTPSSDAVYGSHPDDAPLSGRLTCPNTICGQNIGKFAWQGMRCSCGSWIVPAIGLAKARVDVVNRTNFATRSPAAALGIRLPPGMRPNANAVDETGRGNL</sequence>
<dbReference type="STRING" id="1160497.A0A1L9VT21"/>
<dbReference type="PROSITE" id="PS50054">
    <property type="entry name" value="TYR_PHOSPHATASE_DUAL"/>
    <property type="match status" value="1"/>
</dbReference>
<dbReference type="SUPFAM" id="SSF52799">
    <property type="entry name" value="(Phosphotyrosine protein) phosphatases II"/>
    <property type="match status" value="1"/>
</dbReference>
<keyword evidence="4" id="KW-0904">Protein phosphatase</keyword>
<dbReference type="GO" id="GO:0004725">
    <property type="term" value="F:protein tyrosine phosphatase activity"/>
    <property type="evidence" value="ECO:0007669"/>
    <property type="project" value="UniProtKB-EC"/>
</dbReference>
<dbReference type="GeneID" id="34458869"/>
<evidence type="ECO:0000313" key="8">
    <source>
        <dbReference type="EMBL" id="OJJ87063.1"/>
    </source>
</evidence>
<dbReference type="FunFam" id="3.90.190.10:FF:000104">
    <property type="entry name" value="Dual specificity phosphatase, putative"/>
    <property type="match status" value="1"/>
</dbReference>
<dbReference type="Pfam" id="PF00782">
    <property type="entry name" value="DSPc"/>
    <property type="match status" value="1"/>
</dbReference>
<proteinExistence type="inferred from homology"/>
<dbReference type="Proteomes" id="UP000184300">
    <property type="component" value="Unassembled WGS sequence"/>
</dbReference>
<dbReference type="VEuPathDB" id="FungiDB:ASPGLDRAFT_165449"/>
<dbReference type="EMBL" id="KV878891">
    <property type="protein sequence ID" value="OJJ87063.1"/>
    <property type="molecule type" value="Genomic_DNA"/>
</dbReference>
<dbReference type="EC" id="3.1.3.48" evidence="2"/>
<feature type="domain" description="Tyrosine-protein phosphatase" evidence="6">
    <location>
        <begin position="2"/>
        <end position="147"/>
    </location>
</feature>
<dbReference type="PROSITE" id="PS50056">
    <property type="entry name" value="TYR_PHOSPHATASE_2"/>
    <property type="match status" value="1"/>
</dbReference>
<organism evidence="8 9">
    <name type="scientific">Aspergillus glaucus CBS 516.65</name>
    <dbReference type="NCBI Taxonomy" id="1160497"/>
    <lineage>
        <taxon>Eukaryota</taxon>
        <taxon>Fungi</taxon>
        <taxon>Dikarya</taxon>
        <taxon>Ascomycota</taxon>
        <taxon>Pezizomycotina</taxon>
        <taxon>Eurotiomycetes</taxon>
        <taxon>Eurotiomycetidae</taxon>
        <taxon>Eurotiales</taxon>
        <taxon>Aspergillaceae</taxon>
        <taxon>Aspergillus</taxon>
        <taxon>Aspergillus subgen. Aspergillus</taxon>
    </lineage>
</organism>
<evidence type="ECO:0000256" key="3">
    <source>
        <dbReference type="ARBA" id="ARBA00022801"/>
    </source>
</evidence>
<dbReference type="PIRSF" id="PIRSF000941">
    <property type="entry name" value="DUSP12"/>
    <property type="match status" value="1"/>
</dbReference>
<dbReference type="PANTHER" id="PTHR45848">
    <property type="entry name" value="DUAL SPECIFICITY PROTEIN PHOSPHATASE 12 FAMILY MEMBER"/>
    <property type="match status" value="1"/>
</dbReference>
<dbReference type="InterPro" id="IPR020422">
    <property type="entry name" value="TYR_PHOSPHATASE_DUAL_dom"/>
</dbReference>
<dbReference type="AlphaFoldDB" id="A0A1L9VT21"/>
<dbReference type="SMART" id="SM00195">
    <property type="entry name" value="DSPc"/>
    <property type="match status" value="1"/>
</dbReference>
<evidence type="ECO:0000259" key="7">
    <source>
        <dbReference type="PROSITE" id="PS50056"/>
    </source>
</evidence>
<accession>A0A1L9VT21</accession>
<gene>
    <name evidence="8" type="ORF">ASPGLDRAFT_165449</name>
</gene>
<feature type="domain" description="Tyrosine specific protein phosphatases" evidence="7">
    <location>
        <begin position="66"/>
        <end position="126"/>
    </location>
</feature>
<keyword evidence="9" id="KW-1185">Reference proteome</keyword>
<evidence type="ECO:0000256" key="2">
    <source>
        <dbReference type="ARBA" id="ARBA00013064"/>
    </source>
</evidence>
<name>A0A1L9VT21_ASPGL</name>
<protein>
    <recommendedName>
        <fullName evidence="2">protein-tyrosine-phosphatase</fullName>
        <ecNumber evidence="2">3.1.3.48</ecNumber>
    </recommendedName>
</protein>
<evidence type="ECO:0000256" key="5">
    <source>
        <dbReference type="PIRSR" id="PIRSR000941-50"/>
    </source>
</evidence>
<dbReference type="InterPro" id="IPR016278">
    <property type="entry name" value="DUSP12"/>
</dbReference>
<feature type="active site" description="Phosphocysteine intermediate" evidence="5">
    <location>
        <position position="89"/>
    </location>
</feature>
<dbReference type="PROSITE" id="PS00383">
    <property type="entry name" value="TYR_PHOSPHATASE_1"/>
    <property type="match status" value="1"/>
</dbReference>
<dbReference type="InterPro" id="IPR000387">
    <property type="entry name" value="Tyr_Pase_dom"/>
</dbReference>
<comment type="similarity">
    <text evidence="1">Belongs to the protein-tyrosine phosphatase family. Non-receptor class dual specificity subfamily.</text>
</comment>
<dbReference type="GO" id="GO:0005634">
    <property type="term" value="C:nucleus"/>
    <property type="evidence" value="ECO:0007669"/>
    <property type="project" value="TreeGrafter"/>
</dbReference>
<dbReference type="GO" id="GO:0008138">
    <property type="term" value="F:protein tyrosine/serine/threonine phosphatase activity"/>
    <property type="evidence" value="ECO:0007669"/>
    <property type="project" value="InterPro"/>
</dbReference>
<evidence type="ECO:0000256" key="4">
    <source>
        <dbReference type="ARBA" id="ARBA00022912"/>
    </source>
</evidence>
<dbReference type="RefSeq" id="XP_022403752.1">
    <property type="nucleotide sequence ID" value="XM_022542608.1"/>
</dbReference>
<keyword evidence="3" id="KW-0378">Hydrolase</keyword>
<dbReference type="CDD" id="cd14518">
    <property type="entry name" value="DSP_fungal_YVH1"/>
    <property type="match status" value="1"/>
</dbReference>
<dbReference type="OrthoDB" id="2017893at2759"/>
<dbReference type="PANTHER" id="PTHR45848:SF4">
    <property type="entry name" value="DUAL SPECIFICITY PROTEIN PHOSPHATASE 12"/>
    <property type="match status" value="1"/>
</dbReference>
<evidence type="ECO:0000256" key="1">
    <source>
        <dbReference type="ARBA" id="ARBA00008601"/>
    </source>
</evidence>
<dbReference type="InterPro" id="IPR029021">
    <property type="entry name" value="Prot-tyrosine_phosphatase-like"/>
</dbReference>
<evidence type="ECO:0000313" key="9">
    <source>
        <dbReference type="Proteomes" id="UP000184300"/>
    </source>
</evidence>
<dbReference type="InterPro" id="IPR000340">
    <property type="entry name" value="Dual-sp_phosphatase_cat-dom"/>
</dbReference>
<dbReference type="InterPro" id="IPR016130">
    <property type="entry name" value="Tyr_Pase_AS"/>
</dbReference>
<reference evidence="9" key="1">
    <citation type="journal article" date="2017" name="Genome Biol.">
        <title>Comparative genomics reveals high biological diversity and specific adaptations in the industrially and medically important fungal genus Aspergillus.</title>
        <authorList>
            <person name="de Vries R.P."/>
            <person name="Riley R."/>
            <person name="Wiebenga A."/>
            <person name="Aguilar-Osorio G."/>
            <person name="Amillis S."/>
            <person name="Uchima C.A."/>
            <person name="Anderluh G."/>
            <person name="Asadollahi M."/>
            <person name="Askin M."/>
            <person name="Barry K."/>
            <person name="Battaglia E."/>
            <person name="Bayram O."/>
            <person name="Benocci T."/>
            <person name="Braus-Stromeyer S.A."/>
            <person name="Caldana C."/>
            <person name="Canovas D."/>
            <person name="Cerqueira G.C."/>
            <person name="Chen F."/>
            <person name="Chen W."/>
            <person name="Choi C."/>
            <person name="Clum A."/>
            <person name="Dos Santos R.A."/>
            <person name="Damasio A.R."/>
            <person name="Diallinas G."/>
            <person name="Emri T."/>
            <person name="Fekete E."/>
            <person name="Flipphi M."/>
            <person name="Freyberg S."/>
            <person name="Gallo A."/>
            <person name="Gournas C."/>
            <person name="Habgood R."/>
            <person name="Hainaut M."/>
            <person name="Harispe M.L."/>
            <person name="Henrissat B."/>
            <person name="Hilden K.S."/>
            <person name="Hope R."/>
            <person name="Hossain A."/>
            <person name="Karabika E."/>
            <person name="Karaffa L."/>
            <person name="Karanyi Z."/>
            <person name="Krasevec N."/>
            <person name="Kuo A."/>
            <person name="Kusch H."/>
            <person name="LaButti K."/>
            <person name="Lagendijk E.L."/>
            <person name="Lapidus A."/>
            <person name="Levasseur A."/>
            <person name="Lindquist E."/>
            <person name="Lipzen A."/>
            <person name="Logrieco A.F."/>
            <person name="MacCabe A."/>
            <person name="Maekelae M.R."/>
            <person name="Malavazi I."/>
            <person name="Melin P."/>
            <person name="Meyer V."/>
            <person name="Mielnichuk N."/>
            <person name="Miskei M."/>
            <person name="Molnar A.P."/>
            <person name="Mule G."/>
            <person name="Ngan C.Y."/>
            <person name="Orejas M."/>
            <person name="Orosz E."/>
            <person name="Ouedraogo J.P."/>
            <person name="Overkamp K.M."/>
            <person name="Park H.-S."/>
            <person name="Perrone G."/>
            <person name="Piumi F."/>
            <person name="Punt P.J."/>
            <person name="Ram A.F."/>
            <person name="Ramon A."/>
            <person name="Rauscher S."/>
            <person name="Record E."/>
            <person name="Riano-Pachon D.M."/>
            <person name="Robert V."/>
            <person name="Roehrig J."/>
            <person name="Ruller R."/>
            <person name="Salamov A."/>
            <person name="Salih N.S."/>
            <person name="Samson R.A."/>
            <person name="Sandor E."/>
            <person name="Sanguinetti M."/>
            <person name="Schuetze T."/>
            <person name="Sepcic K."/>
            <person name="Shelest E."/>
            <person name="Sherlock G."/>
            <person name="Sophianopoulou V."/>
            <person name="Squina F.M."/>
            <person name="Sun H."/>
            <person name="Susca A."/>
            <person name="Todd R.B."/>
            <person name="Tsang A."/>
            <person name="Unkles S.E."/>
            <person name="van de Wiele N."/>
            <person name="van Rossen-Uffink D."/>
            <person name="Oliveira J.V."/>
            <person name="Vesth T.C."/>
            <person name="Visser J."/>
            <person name="Yu J.-H."/>
            <person name="Zhou M."/>
            <person name="Andersen M.R."/>
            <person name="Archer D.B."/>
            <person name="Baker S.E."/>
            <person name="Benoit I."/>
            <person name="Brakhage A.A."/>
            <person name="Braus G.H."/>
            <person name="Fischer R."/>
            <person name="Frisvad J.C."/>
            <person name="Goldman G.H."/>
            <person name="Houbraken J."/>
            <person name="Oakley B."/>
            <person name="Pocsi I."/>
            <person name="Scazzocchio C."/>
            <person name="Seiboth B."/>
            <person name="vanKuyk P.A."/>
            <person name="Wortman J."/>
            <person name="Dyer P.S."/>
            <person name="Grigoriev I.V."/>
        </authorList>
    </citation>
    <scope>NUCLEOTIDE SEQUENCE [LARGE SCALE GENOMIC DNA]</scope>
    <source>
        <strain evidence="9">CBS 516.65</strain>
    </source>
</reference>